<feature type="transmembrane region" description="Helical" evidence="8">
    <location>
        <begin position="96"/>
        <end position="115"/>
    </location>
</feature>
<evidence type="ECO:0000256" key="2">
    <source>
        <dbReference type="ARBA" id="ARBA00006236"/>
    </source>
</evidence>
<evidence type="ECO:0000256" key="6">
    <source>
        <dbReference type="ARBA" id="ARBA00022989"/>
    </source>
</evidence>
<dbReference type="GO" id="GO:1990961">
    <property type="term" value="P:xenobiotic detoxification by transmembrane export across the plasma membrane"/>
    <property type="evidence" value="ECO:0007669"/>
    <property type="project" value="InterPro"/>
</dbReference>
<dbReference type="eggNOG" id="COG2814">
    <property type="taxonomic scope" value="Bacteria"/>
</dbReference>
<dbReference type="GO" id="GO:0042910">
    <property type="term" value="F:xenobiotic transmembrane transporter activity"/>
    <property type="evidence" value="ECO:0007669"/>
    <property type="project" value="InterPro"/>
</dbReference>
<feature type="domain" description="Major facilitator superfamily (MFS) profile" evidence="9">
    <location>
        <begin position="30"/>
        <end position="396"/>
    </location>
</feature>
<dbReference type="Pfam" id="PF07690">
    <property type="entry name" value="MFS_1"/>
    <property type="match status" value="1"/>
</dbReference>
<dbReference type="HOGENOM" id="CLU_001265_47_1_6"/>
<accession>D4B9D2</accession>
<feature type="transmembrane region" description="Helical" evidence="8">
    <location>
        <begin position="121"/>
        <end position="142"/>
    </location>
</feature>
<dbReference type="InterPro" id="IPR020846">
    <property type="entry name" value="MFS_dom"/>
</dbReference>
<dbReference type="PANTHER" id="PTHR43124">
    <property type="entry name" value="PURINE EFFLUX PUMP PBUE"/>
    <property type="match status" value="1"/>
</dbReference>
<organism evidence="10 11">
    <name type="scientific">Citrobacter youngae ATCC 29220</name>
    <dbReference type="NCBI Taxonomy" id="500640"/>
    <lineage>
        <taxon>Bacteria</taxon>
        <taxon>Pseudomonadati</taxon>
        <taxon>Pseudomonadota</taxon>
        <taxon>Gammaproteobacteria</taxon>
        <taxon>Enterobacterales</taxon>
        <taxon>Enterobacteriaceae</taxon>
        <taxon>Citrobacter</taxon>
        <taxon>Citrobacter freundii complex</taxon>
    </lineage>
</organism>
<keyword evidence="4" id="KW-1003">Cell membrane</keyword>
<dbReference type="NCBIfam" id="TIGR00710">
    <property type="entry name" value="efflux_Bcr_CflA"/>
    <property type="match status" value="1"/>
</dbReference>
<evidence type="ECO:0000256" key="8">
    <source>
        <dbReference type="RuleBase" id="RU365088"/>
    </source>
</evidence>
<feature type="transmembrane region" description="Helical" evidence="8">
    <location>
        <begin position="296"/>
        <end position="314"/>
    </location>
</feature>
<proteinExistence type="inferred from homology"/>
<dbReference type="AlphaFoldDB" id="D4B9D2"/>
<feature type="transmembrane region" description="Helical" evidence="8">
    <location>
        <begin position="183"/>
        <end position="204"/>
    </location>
</feature>
<dbReference type="InterPro" id="IPR036259">
    <property type="entry name" value="MFS_trans_sf"/>
</dbReference>
<evidence type="ECO:0000313" key="10">
    <source>
        <dbReference type="EMBL" id="EFE08793.1"/>
    </source>
</evidence>
<gene>
    <name evidence="10" type="ORF">CIT292_07072</name>
</gene>
<dbReference type="SUPFAM" id="SSF103473">
    <property type="entry name" value="MFS general substrate transporter"/>
    <property type="match status" value="1"/>
</dbReference>
<dbReference type="InterPro" id="IPR004812">
    <property type="entry name" value="Efflux_drug-R_Bcr/CmlA"/>
</dbReference>
<dbReference type="PANTHER" id="PTHR43124:SF3">
    <property type="entry name" value="CHLORAMPHENICOL EFFLUX PUMP RV0191"/>
    <property type="match status" value="1"/>
</dbReference>
<dbReference type="InterPro" id="IPR011701">
    <property type="entry name" value="MFS"/>
</dbReference>
<dbReference type="CDD" id="cd17320">
    <property type="entry name" value="MFS_MdfA_MDR_like"/>
    <property type="match status" value="1"/>
</dbReference>
<dbReference type="InterPro" id="IPR050189">
    <property type="entry name" value="MFS_Efflux_Transporters"/>
</dbReference>
<keyword evidence="6 8" id="KW-1133">Transmembrane helix</keyword>
<reference evidence="10 11" key="1">
    <citation type="submission" date="2010-02" db="EMBL/GenBank/DDBJ databases">
        <authorList>
            <person name="Weinstock G."/>
            <person name="Sodergren E."/>
            <person name="Clifton S."/>
            <person name="Fulton L."/>
            <person name="Fulton B."/>
            <person name="Courtney L."/>
            <person name="Fronick C."/>
            <person name="Harrison M."/>
            <person name="Strong C."/>
            <person name="Farmer C."/>
            <person name="Delahaunty K."/>
            <person name="Markovic C."/>
            <person name="Hall O."/>
            <person name="Minx P."/>
            <person name="Tomlinson C."/>
            <person name="Mitreva M."/>
            <person name="Nelson J."/>
            <person name="Hou S."/>
            <person name="Wollam A."/>
            <person name="Pepin K.H."/>
            <person name="Johnson M."/>
            <person name="Bhonagiri V."/>
            <person name="Zhang X."/>
            <person name="Suruliraj S."/>
            <person name="Warren W."/>
            <person name="Chinwalla A."/>
            <person name="Mardis E.R."/>
            <person name="Wilson R.K."/>
        </authorList>
    </citation>
    <scope>NUCLEOTIDE SEQUENCE [LARGE SCALE GENOMIC DNA]</scope>
    <source>
        <strain evidence="10 11">ATCC 29220</strain>
    </source>
</reference>
<evidence type="ECO:0000259" key="9">
    <source>
        <dbReference type="PROSITE" id="PS50850"/>
    </source>
</evidence>
<evidence type="ECO:0000256" key="1">
    <source>
        <dbReference type="ARBA" id="ARBA00004651"/>
    </source>
</evidence>
<evidence type="ECO:0000313" key="11">
    <source>
        <dbReference type="Proteomes" id="UP000003880"/>
    </source>
</evidence>
<evidence type="ECO:0000256" key="4">
    <source>
        <dbReference type="ARBA" id="ARBA00022475"/>
    </source>
</evidence>
<feature type="transmembrane region" description="Helical" evidence="8">
    <location>
        <begin position="234"/>
        <end position="258"/>
    </location>
</feature>
<feature type="transmembrane region" description="Helical" evidence="8">
    <location>
        <begin position="264"/>
        <end position="284"/>
    </location>
</feature>
<sequence>MVMRHFSFSNNARLFSVSVDIAMNTRRRPPLWLLTLLIMFPQLVETIYSPALPGIATSFHISSERAAQTLSVYFVAFAVGVALWGWLSDGIGRRRAMIAGLFCYGTGCGIAVVATDFSVLLLARMVSAIGAAAGSVVVQTMLRDSYESTALSRVFSVMGAALALSPVFGLLSGGWLASLYGHIGVFVALVLLAILLLILAVTLLPETRPENTIPPRMAVLFPRMARDGELWKNAMLIALLNTMLFSYYSLAPFLFGQLGWSARAFGWTGALLAFASLSGSLLNRRLLTTGLMAEQLVRYACVLAMLSGLAAWRLQHTAWILIPVFGVVLAYGIAIPNVLSQALRRYREQAGAAGALFGLSYYLLLGMMLGIAGIVQQLGLVLTGCALLAWLFSLRR</sequence>
<keyword evidence="7 8" id="KW-0472">Membrane</keyword>
<keyword evidence="8" id="KW-0997">Cell inner membrane</keyword>
<comment type="caution">
    <text evidence="8">Lacks conserved residue(s) required for the propagation of feature annotation.</text>
</comment>
<dbReference type="PROSITE" id="PS50850">
    <property type="entry name" value="MFS"/>
    <property type="match status" value="1"/>
</dbReference>
<dbReference type="EMBL" id="ABWL02000006">
    <property type="protein sequence ID" value="EFE08793.1"/>
    <property type="molecule type" value="Genomic_DNA"/>
</dbReference>
<feature type="transmembrane region" description="Helical" evidence="8">
    <location>
        <begin position="351"/>
        <end position="372"/>
    </location>
</feature>
<comment type="subcellular location">
    <subcellularLocation>
        <location evidence="8">Cell inner membrane</location>
        <topology evidence="8">Multi-pass membrane protein</topology>
    </subcellularLocation>
    <subcellularLocation>
        <location evidence="1">Cell membrane</location>
        <topology evidence="1">Multi-pass membrane protein</topology>
    </subcellularLocation>
</comment>
<evidence type="ECO:0000256" key="3">
    <source>
        <dbReference type="ARBA" id="ARBA00022448"/>
    </source>
</evidence>
<name>D4B9D2_9ENTR</name>
<dbReference type="Proteomes" id="UP000003880">
    <property type="component" value="Unassembled WGS sequence"/>
</dbReference>
<dbReference type="GO" id="GO:0005886">
    <property type="term" value="C:plasma membrane"/>
    <property type="evidence" value="ECO:0007669"/>
    <property type="project" value="UniProtKB-SubCell"/>
</dbReference>
<evidence type="ECO:0000256" key="7">
    <source>
        <dbReference type="ARBA" id="ARBA00023136"/>
    </source>
</evidence>
<dbReference type="Gene3D" id="1.20.1720.10">
    <property type="entry name" value="Multidrug resistance protein D"/>
    <property type="match status" value="1"/>
</dbReference>
<keyword evidence="3 8" id="KW-0813">Transport</keyword>
<evidence type="ECO:0000256" key="5">
    <source>
        <dbReference type="ARBA" id="ARBA00022692"/>
    </source>
</evidence>
<comment type="caution">
    <text evidence="10">The sequence shown here is derived from an EMBL/GenBank/DDBJ whole genome shotgun (WGS) entry which is preliminary data.</text>
</comment>
<feature type="transmembrane region" description="Helical" evidence="8">
    <location>
        <begin position="154"/>
        <end position="177"/>
    </location>
</feature>
<comment type="similarity">
    <text evidence="2 8">Belongs to the major facilitator superfamily. Bcr/CmlA family.</text>
</comment>
<protein>
    <recommendedName>
        <fullName evidence="8">Bcr/CflA family efflux transporter</fullName>
    </recommendedName>
</protein>
<keyword evidence="5 8" id="KW-0812">Transmembrane</keyword>
<feature type="transmembrane region" description="Helical" evidence="8">
    <location>
        <begin position="378"/>
        <end position="394"/>
    </location>
</feature>
<feature type="transmembrane region" description="Helical" evidence="8">
    <location>
        <begin position="70"/>
        <end position="87"/>
    </location>
</feature>
<feature type="transmembrane region" description="Helical" evidence="8">
    <location>
        <begin position="320"/>
        <end position="339"/>
    </location>
</feature>